<keyword evidence="2" id="KW-0472">Membrane</keyword>
<keyword evidence="2" id="KW-1133">Transmembrane helix</keyword>
<name>A0A843SK00_9BURK</name>
<dbReference type="PANTHER" id="PTHR30487:SF0">
    <property type="entry name" value="PREPILIN LEADER PEPTIDASE_N-METHYLTRANSFERASE-RELATED"/>
    <property type="match status" value="1"/>
</dbReference>
<organism evidence="4 5">
    <name type="scientific">Rugamonas rivuli</name>
    <dbReference type="NCBI Taxonomy" id="2743358"/>
    <lineage>
        <taxon>Bacteria</taxon>
        <taxon>Pseudomonadati</taxon>
        <taxon>Pseudomonadota</taxon>
        <taxon>Betaproteobacteria</taxon>
        <taxon>Burkholderiales</taxon>
        <taxon>Oxalobacteraceae</taxon>
        <taxon>Telluria group</taxon>
        <taxon>Rugamonas</taxon>
    </lineage>
</organism>
<comment type="similarity">
    <text evidence="1">Belongs to the peptidase A24 family.</text>
</comment>
<dbReference type="Gene3D" id="1.20.120.1220">
    <property type="match status" value="1"/>
</dbReference>
<dbReference type="GO" id="GO:0006465">
    <property type="term" value="P:signal peptide processing"/>
    <property type="evidence" value="ECO:0007669"/>
    <property type="project" value="TreeGrafter"/>
</dbReference>
<dbReference type="Pfam" id="PF01478">
    <property type="entry name" value="Peptidase_A24"/>
    <property type="match status" value="1"/>
</dbReference>
<keyword evidence="5" id="KW-1185">Reference proteome</keyword>
<comment type="caution">
    <text evidence="4">The sequence shown here is derived from an EMBL/GenBank/DDBJ whole genome shotgun (WGS) entry which is preliminary data.</text>
</comment>
<feature type="transmembrane region" description="Helical" evidence="2">
    <location>
        <begin position="156"/>
        <end position="174"/>
    </location>
</feature>
<dbReference type="GO" id="GO:0004190">
    <property type="term" value="F:aspartic-type endopeptidase activity"/>
    <property type="evidence" value="ECO:0007669"/>
    <property type="project" value="InterPro"/>
</dbReference>
<dbReference type="EMBL" id="WHUF01000006">
    <property type="protein sequence ID" value="MQA22284.1"/>
    <property type="molecule type" value="Genomic_DNA"/>
</dbReference>
<dbReference type="RefSeq" id="WP_152807747.1">
    <property type="nucleotide sequence ID" value="NZ_WHUF01000006.1"/>
</dbReference>
<accession>A0A843SK00</accession>
<proteinExistence type="inferred from homology"/>
<gene>
    <name evidence="4" type="ORF">GEV01_22465</name>
</gene>
<dbReference type="GO" id="GO:0005886">
    <property type="term" value="C:plasma membrane"/>
    <property type="evidence" value="ECO:0007669"/>
    <property type="project" value="TreeGrafter"/>
</dbReference>
<dbReference type="InterPro" id="IPR000045">
    <property type="entry name" value="Prepilin_IV_endopep_pep"/>
</dbReference>
<dbReference type="InterPro" id="IPR050882">
    <property type="entry name" value="Prepilin_peptidase/N-MTase"/>
</dbReference>
<feature type="transmembrane region" description="Helical" evidence="2">
    <location>
        <begin position="55"/>
        <end position="72"/>
    </location>
</feature>
<sequence length="176" mass="18617">MLNSIEVILICLVAQAAITDLALRKIPNVLILSGLLLALMLHIMGGQHWAPVTDWLAGSLAGFFLFLPLYALRGMAAGDVKLMAMVGAFVGPLAALQVAALATLIGGVMALVMLLFSGRWRDGWRNLVTICRPLLWRCLGMPVQPVPLEPGASVGGIPYGLAIALATMAVVVLAHR</sequence>
<evidence type="ECO:0000313" key="5">
    <source>
        <dbReference type="Proteomes" id="UP000444318"/>
    </source>
</evidence>
<evidence type="ECO:0000313" key="4">
    <source>
        <dbReference type="EMBL" id="MQA22284.1"/>
    </source>
</evidence>
<dbReference type="AlphaFoldDB" id="A0A843SK00"/>
<dbReference type="Proteomes" id="UP000444318">
    <property type="component" value="Unassembled WGS sequence"/>
</dbReference>
<protein>
    <submittedName>
        <fullName evidence="4">Prepilin peptidase</fullName>
    </submittedName>
</protein>
<feature type="transmembrane region" description="Helical" evidence="2">
    <location>
        <begin position="30"/>
        <end position="49"/>
    </location>
</feature>
<evidence type="ECO:0000259" key="3">
    <source>
        <dbReference type="Pfam" id="PF01478"/>
    </source>
</evidence>
<evidence type="ECO:0000256" key="2">
    <source>
        <dbReference type="SAM" id="Phobius"/>
    </source>
</evidence>
<feature type="domain" description="Prepilin type IV endopeptidase peptidase" evidence="3">
    <location>
        <begin position="8"/>
        <end position="111"/>
    </location>
</feature>
<feature type="transmembrane region" description="Helical" evidence="2">
    <location>
        <begin position="84"/>
        <end position="116"/>
    </location>
</feature>
<reference evidence="4 5" key="1">
    <citation type="submission" date="2019-10" db="EMBL/GenBank/DDBJ databases">
        <title>Two novel species isolated from a subtropical stream in China.</title>
        <authorList>
            <person name="Lu H."/>
        </authorList>
    </citation>
    <scope>NUCLEOTIDE SEQUENCE [LARGE SCALE GENOMIC DNA]</scope>
    <source>
        <strain evidence="4 5">FT103W</strain>
    </source>
</reference>
<evidence type="ECO:0000256" key="1">
    <source>
        <dbReference type="ARBA" id="ARBA00005801"/>
    </source>
</evidence>
<keyword evidence="2" id="KW-0812">Transmembrane</keyword>
<dbReference type="PANTHER" id="PTHR30487">
    <property type="entry name" value="TYPE 4 PREPILIN-LIKE PROTEINS LEADER PEPTIDE-PROCESSING ENZYME"/>
    <property type="match status" value="1"/>
</dbReference>